<organism evidence="14 15">
    <name type="scientific">Hibiscus syriacus</name>
    <name type="common">Rose of Sharon</name>
    <dbReference type="NCBI Taxonomy" id="106335"/>
    <lineage>
        <taxon>Eukaryota</taxon>
        <taxon>Viridiplantae</taxon>
        <taxon>Streptophyta</taxon>
        <taxon>Embryophyta</taxon>
        <taxon>Tracheophyta</taxon>
        <taxon>Spermatophyta</taxon>
        <taxon>Magnoliopsida</taxon>
        <taxon>eudicotyledons</taxon>
        <taxon>Gunneridae</taxon>
        <taxon>Pentapetalae</taxon>
        <taxon>rosids</taxon>
        <taxon>malvids</taxon>
        <taxon>Malvales</taxon>
        <taxon>Malvaceae</taxon>
        <taxon>Malvoideae</taxon>
        <taxon>Hibiscus</taxon>
    </lineage>
</organism>
<evidence type="ECO:0000256" key="1">
    <source>
        <dbReference type="ARBA" id="ARBA00004123"/>
    </source>
</evidence>
<evidence type="ECO:0000313" key="14">
    <source>
        <dbReference type="EMBL" id="KAE8698403.1"/>
    </source>
</evidence>
<evidence type="ECO:0000259" key="13">
    <source>
        <dbReference type="PROSITE" id="PS00434"/>
    </source>
</evidence>
<comment type="caution">
    <text evidence="14">The sequence shown here is derived from an EMBL/GenBank/DDBJ whole genome shotgun (WGS) entry which is preliminary data.</text>
</comment>
<dbReference type="EMBL" id="VEPZ02001044">
    <property type="protein sequence ID" value="KAE8698403.1"/>
    <property type="molecule type" value="Genomic_DNA"/>
</dbReference>
<dbReference type="OrthoDB" id="60033at2759"/>
<evidence type="ECO:0000256" key="8">
    <source>
        <dbReference type="ARBA" id="ARBA00023242"/>
    </source>
</evidence>
<comment type="function">
    <text evidence="9">Transcriptional activator that specifically binds DNA sequence 5'-AGAAnnTTCT-3' known as heat shock promoter elements (HSE).</text>
</comment>
<evidence type="ECO:0000256" key="6">
    <source>
        <dbReference type="ARBA" id="ARBA00023125"/>
    </source>
</evidence>
<evidence type="ECO:0000256" key="5">
    <source>
        <dbReference type="ARBA" id="ARBA00023016"/>
    </source>
</evidence>
<evidence type="ECO:0000313" key="15">
    <source>
        <dbReference type="Proteomes" id="UP000436088"/>
    </source>
</evidence>
<evidence type="ECO:0000256" key="3">
    <source>
        <dbReference type="ARBA" id="ARBA00022553"/>
    </source>
</evidence>
<evidence type="ECO:0000256" key="7">
    <source>
        <dbReference type="ARBA" id="ARBA00023163"/>
    </source>
</evidence>
<dbReference type="Gene3D" id="1.10.10.10">
    <property type="entry name" value="Winged helix-like DNA-binding domain superfamily/Winged helix DNA-binding domain"/>
    <property type="match status" value="1"/>
</dbReference>
<feature type="region of interest" description="Disordered" evidence="12">
    <location>
        <begin position="1"/>
        <end position="65"/>
    </location>
</feature>
<feature type="compositionally biased region" description="Low complexity" evidence="12">
    <location>
        <begin position="48"/>
        <end position="58"/>
    </location>
</feature>
<dbReference type="Pfam" id="PF00447">
    <property type="entry name" value="HSF_DNA-bind"/>
    <property type="match status" value="1"/>
</dbReference>
<dbReference type="GO" id="GO:0006357">
    <property type="term" value="P:regulation of transcription by RNA polymerase II"/>
    <property type="evidence" value="ECO:0007669"/>
    <property type="project" value="TreeGrafter"/>
</dbReference>
<dbReference type="GO" id="GO:0003700">
    <property type="term" value="F:DNA-binding transcription factor activity"/>
    <property type="evidence" value="ECO:0007669"/>
    <property type="project" value="InterPro"/>
</dbReference>
<comment type="subcellular location">
    <subcellularLocation>
        <location evidence="1">Nucleus</location>
    </subcellularLocation>
</comment>
<evidence type="ECO:0000256" key="11">
    <source>
        <dbReference type="SAM" id="Coils"/>
    </source>
</evidence>
<feature type="domain" description="HSF-type DNA-binding" evidence="13">
    <location>
        <begin position="126"/>
        <end position="150"/>
    </location>
</feature>
<dbReference type="GO" id="GO:0034605">
    <property type="term" value="P:cellular response to heat"/>
    <property type="evidence" value="ECO:0007669"/>
    <property type="project" value="TreeGrafter"/>
</dbReference>
<evidence type="ECO:0000256" key="10">
    <source>
        <dbReference type="ARBA" id="ARBA00061350"/>
    </source>
</evidence>
<dbReference type="Proteomes" id="UP000436088">
    <property type="component" value="Unassembled WGS sequence"/>
</dbReference>
<comment type="subunit">
    <text evidence="2">Homotrimer.</text>
</comment>
<evidence type="ECO:0000256" key="9">
    <source>
        <dbReference type="ARBA" id="ARBA00054492"/>
    </source>
</evidence>
<evidence type="ECO:0000256" key="12">
    <source>
        <dbReference type="SAM" id="MobiDB-lite"/>
    </source>
</evidence>
<dbReference type="PROSITE" id="PS00434">
    <property type="entry name" value="HSF_DOMAIN"/>
    <property type="match status" value="1"/>
</dbReference>
<keyword evidence="8" id="KW-0539">Nucleus</keyword>
<comment type="similarity">
    <text evidence="10">Belongs to the HSF family. Class A subfamily.</text>
</comment>
<feature type="coiled-coil region" evidence="11">
    <location>
        <begin position="196"/>
        <end position="232"/>
    </location>
</feature>
<dbReference type="PANTHER" id="PTHR10015">
    <property type="entry name" value="HEAT SHOCK TRANSCRIPTION FACTOR"/>
    <property type="match status" value="1"/>
</dbReference>
<dbReference type="GO" id="GO:0000978">
    <property type="term" value="F:RNA polymerase II cis-regulatory region sequence-specific DNA binding"/>
    <property type="evidence" value="ECO:0007669"/>
    <property type="project" value="TreeGrafter"/>
</dbReference>
<keyword evidence="3" id="KW-0597">Phosphoprotein</keyword>
<keyword evidence="11" id="KW-0175">Coiled coil</keyword>
<keyword evidence="7" id="KW-0804">Transcription</keyword>
<sequence length="459" mass="51474">MKMAVPDEGGEEGFGLSDTTSFSKQSKKLGDDEPESNVNAVAKEEPEAAAAGIESSGADTRGGCDDQKALSKEELMEGLNELVAAPFLTKTFQMVEDPETDPIVSWNIHRNSFIVWDSHEFTANLLPKYFKHNNFSSFIRQLNIYGFRKINYGRWEFANEGFQGGKKHLLNSIKRKTKHNSTNNIGLEAEIGILKKNQSELQMEVMKLRKKNEESNDKLSVYEDRIQFAECRQQQIFNFLAKLVKFPSLFQQLIQNKQQQKELYEGQFSSKKRKLLETQVTKSLPDTMETDQSVAKSVAKLMGTDQSVGKNDAKLLGTDQKVTRNLTKPMGTDQSVTKNLPEPKETDQSDIYCISQIYQEGLESTQFNNFTKFLHDCVEKEFGTCMGDQKNISAAEMSSVYHVMAENLLGGSSCVENTTIEEGLSLNASDIYLEFEHLVKSSSLSGFAGDQLVEQTGSV</sequence>
<dbReference type="InterPro" id="IPR036390">
    <property type="entry name" value="WH_DNA-bd_sf"/>
</dbReference>
<dbReference type="SUPFAM" id="SSF46785">
    <property type="entry name" value="Winged helix' DNA-binding domain"/>
    <property type="match status" value="1"/>
</dbReference>
<evidence type="ECO:0000256" key="2">
    <source>
        <dbReference type="ARBA" id="ARBA00011233"/>
    </source>
</evidence>
<dbReference type="GO" id="GO:0005634">
    <property type="term" value="C:nucleus"/>
    <property type="evidence" value="ECO:0007669"/>
    <property type="project" value="UniProtKB-SubCell"/>
</dbReference>
<dbReference type="InterPro" id="IPR036388">
    <property type="entry name" value="WH-like_DNA-bd_sf"/>
</dbReference>
<dbReference type="AlphaFoldDB" id="A0A6A3A2Y7"/>
<keyword evidence="15" id="KW-1185">Reference proteome</keyword>
<keyword evidence="5" id="KW-0346">Stress response</keyword>
<protein>
    <recommendedName>
        <fullName evidence="13">HSF-type DNA-binding domain-containing protein</fullName>
    </recommendedName>
</protein>
<name>A0A6A3A2Y7_HIBSY</name>
<keyword evidence="4" id="KW-0805">Transcription regulation</keyword>
<dbReference type="FunFam" id="1.10.10.10:FF:000367">
    <property type="entry name" value="Heat stress transcription factor A-8"/>
    <property type="match status" value="1"/>
</dbReference>
<accession>A0A6A3A2Y7</accession>
<gene>
    <name evidence="14" type="ORF">F3Y22_tig00110597pilonHSYRG00120</name>
</gene>
<proteinExistence type="inferred from homology"/>
<keyword evidence="6" id="KW-0238">DNA-binding</keyword>
<dbReference type="SMART" id="SM00415">
    <property type="entry name" value="HSF"/>
    <property type="match status" value="1"/>
</dbReference>
<dbReference type="InterPro" id="IPR000232">
    <property type="entry name" value="HSF_DNA-bd"/>
</dbReference>
<dbReference type="PRINTS" id="PR00056">
    <property type="entry name" value="HSFDOMAIN"/>
</dbReference>
<dbReference type="PANTHER" id="PTHR10015:SF298">
    <property type="entry name" value="HEAT STRESS TRANSCRIPTION FACTOR A-9"/>
    <property type="match status" value="1"/>
</dbReference>
<reference evidence="14" key="1">
    <citation type="submission" date="2019-09" db="EMBL/GenBank/DDBJ databases">
        <title>Draft genome information of white flower Hibiscus syriacus.</title>
        <authorList>
            <person name="Kim Y.-M."/>
        </authorList>
    </citation>
    <scope>NUCLEOTIDE SEQUENCE [LARGE SCALE GENOMIC DNA]</scope>
    <source>
        <strain evidence="14">YM2019G1</strain>
    </source>
</reference>
<evidence type="ECO:0000256" key="4">
    <source>
        <dbReference type="ARBA" id="ARBA00023015"/>
    </source>
</evidence>